<dbReference type="PANTHER" id="PTHR34105:SF1">
    <property type="entry name" value="PROLINE-, GLUTAMIC ACID- AND LEUCINE-RICH PROTEIN 1"/>
    <property type="match status" value="1"/>
</dbReference>
<feature type="region of interest" description="Disordered" evidence="1">
    <location>
        <begin position="527"/>
        <end position="601"/>
    </location>
</feature>
<dbReference type="GO" id="GO:0005634">
    <property type="term" value="C:nucleus"/>
    <property type="evidence" value="ECO:0007669"/>
    <property type="project" value="TreeGrafter"/>
</dbReference>
<evidence type="ECO:0000313" key="3">
    <source>
        <dbReference type="Proteomes" id="UP001255856"/>
    </source>
</evidence>
<organism evidence="2 3">
    <name type="scientific">Prototheca wickerhamii</name>
    <dbReference type="NCBI Taxonomy" id="3111"/>
    <lineage>
        <taxon>Eukaryota</taxon>
        <taxon>Viridiplantae</taxon>
        <taxon>Chlorophyta</taxon>
        <taxon>core chlorophytes</taxon>
        <taxon>Trebouxiophyceae</taxon>
        <taxon>Chlorellales</taxon>
        <taxon>Chlorellaceae</taxon>
        <taxon>Prototheca</taxon>
    </lineage>
</organism>
<sequence length="601" mass="61936">MSVWEEAFRQALPGRGTAVGNSGRDSLQEFSLLEGRQGWLTATALAASEVDAHAFVTVAPEWLAAAHTALKSDVLDSRAWHLVAVIAKRIEPMREVGGLGKAASPPASRITQLAVFALQGSGERPNAERAAMVAILRAVASLQRARAQAAALAGALVPILLDPSTPAATATLAARTWSQIPLSLGGAEGWQRALQTLVLSTHNVLGAVFQGFEEAPHVQEAIAQARSFLDPSAPPLPGLPGQGGRKAVSMMSAPAFEGACALTARLLGAVAQQLRTAFPEPVTLPLSALAALAQRVLSLDDAAPSAGTGLVRGAALVRLALHEALQRVLAAGASASGARSEALSRSDLGGLAAERQKDVCAAALGTLRVLLISCAPAMLSAQRDRVDAMCIHLATLLVDATEADGGATLVESGAEPPVELVLAGLRALEASVTVARAHRAPYLARATDVFRRAAGLGLPIVADAAREALLSIAAVLHPRSAPLLTPEIRQLQRQAESRSEQRDIGVAAMEEQGALALPAPIFWAPAAEGPARADDDGQLGLPDSEDEGGALEPPAAAAEVPPPAPKIPELPSSLPRELPLEPDSEDESLPDIDSGASDNEA</sequence>
<gene>
    <name evidence="2" type="ORF">QBZ16_000152</name>
</gene>
<keyword evidence="3" id="KW-1185">Reference proteome</keyword>
<accession>A0AAD9IKL7</accession>
<dbReference type="Proteomes" id="UP001255856">
    <property type="component" value="Unassembled WGS sequence"/>
</dbReference>
<protein>
    <submittedName>
        <fullName evidence="2">Uncharacterized protein</fullName>
    </submittedName>
</protein>
<name>A0AAD9IKL7_PROWI</name>
<evidence type="ECO:0000313" key="2">
    <source>
        <dbReference type="EMBL" id="KAK2080299.1"/>
    </source>
</evidence>
<dbReference type="GO" id="GO:0006364">
    <property type="term" value="P:rRNA processing"/>
    <property type="evidence" value="ECO:0007669"/>
    <property type="project" value="TreeGrafter"/>
</dbReference>
<dbReference type="AlphaFoldDB" id="A0AAD9IKL7"/>
<reference evidence="2" key="1">
    <citation type="submission" date="2021-01" db="EMBL/GenBank/DDBJ databases">
        <authorList>
            <person name="Eckstrom K.M.E."/>
        </authorList>
    </citation>
    <scope>NUCLEOTIDE SEQUENCE</scope>
    <source>
        <strain evidence="2">UVCC 0001</strain>
    </source>
</reference>
<comment type="caution">
    <text evidence="2">The sequence shown here is derived from an EMBL/GenBank/DDBJ whole genome shotgun (WGS) entry which is preliminary data.</text>
</comment>
<proteinExistence type="predicted"/>
<feature type="compositionally biased region" description="Acidic residues" evidence="1">
    <location>
        <begin position="580"/>
        <end position="590"/>
    </location>
</feature>
<dbReference type="EMBL" id="JASFZW010000001">
    <property type="protein sequence ID" value="KAK2080299.1"/>
    <property type="molecule type" value="Genomic_DNA"/>
</dbReference>
<feature type="compositionally biased region" description="Low complexity" evidence="1">
    <location>
        <begin position="550"/>
        <end position="559"/>
    </location>
</feature>
<dbReference type="PANTHER" id="PTHR34105">
    <property type="entry name" value="PROLINE-, GLUTAMIC ACID- AND LEUCINE-RICH PROTEIN 1"/>
    <property type="match status" value="1"/>
</dbReference>
<evidence type="ECO:0000256" key="1">
    <source>
        <dbReference type="SAM" id="MobiDB-lite"/>
    </source>
</evidence>